<dbReference type="Pfam" id="PF11726">
    <property type="entry name" value="YagK_YfjJ_C"/>
    <property type="match status" value="1"/>
</dbReference>
<accession>A0A2T5INH7</accession>
<proteinExistence type="predicted"/>
<gene>
    <name evidence="2" type="ORF">C8N29_1522</name>
</gene>
<dbReference type="Proteomes" id="UP000244223">
    <property type="component" value="Unassembled WGS sequence"/>
</dbReference>
<name>A0A2T5INH7_9GAMM</name>
<evidence type="ECO:0000259" key="1">
    <source>
        <dbReference type="Pfam" id="PF11726"/>
    </source>
</evidence>
<dbReference type="OrthoDB" id="5701642at2"/>
<keyword evidence="3" id="KW-1185">Reference proteome</keyword>
<dbReference type="EMBL" id="QAON01000052">
    <property type="protein sequence ID" value="PTQ85359.1"/>
    <property type="molecule type" value="Genomic_DNA"/>
</dbReference>
<dbReference type="InterPro" id="IPR057271">
    <property type="entry name" value="YagK_YfjJ_C"/>
</dbReference>
<evidence type="ECO:0000313" key="3">
    <source>
        <dbReference type="Proteomes" id="UP000244223"/>
    </source>
</evidence>
<reference evidence="2 3" key="1">
    <citation type="submission" date="2018-04" db="EMBL/GenBank/DDBJ databases">
        <title>Genomic Encyclopedia of Archaeal and Bacterial Type Strains, Phase II (KMG-II): from individual species to whole genera.</title>
        <authorList>
            <person name="Goeker M."/>
        </authorList>
    </citation>
    <scope>NUCLEOTIDE SEQUENCE [LARGE SCALE GENOMIC DNA]</scope>
    <source>
        <strain evidence="2 3">DSM 5822</strain>
    </source>
</reference>
<evidence type="ECO:0000313" key="2">
    <source>
        <dbReference type="EMBL" id="PTQ85359.1"/>
    </source>
</evidence>
<dbReference type="RefSeq" id="WP_107867160.1">
    <property type="nucleotide sequence ID" value="NZ_QAON01000052.1"/>
</dbReference>
<sequence>MNTYHLSNRNLVLCEGKQWNGLPLQEKYSPFILSYLESMLSIFKNAIIMMQRVCVIRFDLHLPDSYIDNSSVISRFTASLKAQLEANYQQRLRTNPKAHHSKLGYIWTREYGINNKPHYHLVILLNADAYGTLGTIPLLDTINPQQFNGDNMACRIMKAWASALQVNIIDAYRLVHFPEKCSYRIGIFQGVLDIAGFENMFHRVSYLAKANTKEFGNHQRNFGTSQLMIERN</sequence>
<protein>
    <submittedName>
        <fullName evidence="2">Uncharacterized protein DUF3296</fullName>
    </submittedName>
</protein>
<dbReference type="AlphaFoldDB" id="A0A2T5INH7"/>
<organism evidence="2 3">
    <name type="scientific">Agitococcus lubricus</name>
    <dbReference type="NCBI Taxonomy" id="1077255"/>
    <lineage>
        <taxon>Bacteria</taxon>
        <taxon>Pseudomonadati</taxon>
        <taxon>Pseudomonadota</taxon>
        <taxon>Gammaproteobacteria</taxon>
        <taxon>Moraxellales</taxon>
        <taxon>Moraxellaceae</taxon>
        <taxon>Agitococcus</taxon>
    </lineage>
</organism>
<feature type="domain" description="YagK/YfjJ C-terminal" evidence="1">
    <location>
        <begin position="51"/>
        <end position="225"/>
    </location>
</feature>
<comment type="caution">
    <text evidence="2">The sequence shown here is derived from an EMBL/GenBank/DDBJ whole genome shotgun (WGS) entry which is preliminary data.</text>
</comment>